<evidence type="ECO:0000313" key="7">
    <source>
        <dbReference type="Proteomes" id="UP000199337"/>
    </source>
</evidence>
<accession>A0A1I2TYL4</accession>
<evidence type="ECO:0000256" key="1">
    <source>
        <dbReference type="ARBA" id="ARBA00009437"/>
    </source>
</evidence>
<dbReference type="PRINTS" id="PR00039">
    <property type="entry name" value="HTHLYSR"/>
</dbReference>
<dbReference type="PROSITE" id="PS50931">
    <property type="entry name" value="HTH_LYSR"/>
    <property type="match status" value="1"/>
</dbReference>
<dbReference type="Gene3D" id="3.40.190.290">
    <property type="match status" value="1"/>
</dbReference>
<dbReference type="Gene3D" id="1.10.10.10">
    <property type="entry name" value="Winged helix-like DNA-binding domain superfamily/Winged helix DNA-binding domain"/>
    <property type="match status" value="1"/>
</dbReference>
<dbReference type="PANTHER" id="PTHR30126">
    <property type="entry name" value="HTH-TYPE TRANSCRIPTIONAL REGULATOR"/>
    <property type="match status" value="1"/>
</dbReference>
<dbReference type="Pfam" id="PF03466">
    <property type="entry name" value="LysR_substrate"/>
    <property type="match status" value="1"/>
</dbReference>
<name>A0A1I2TYL4_9FIRM</name>
<dbReference type="SUPFAM" id="SSF46785">
    <property type="entry name" value="Winged helix' DNA-binding domain"/>
    <property type="match status" value="1"/>
</dbReference>
<evidence type="ECO:0000256" key="4">
    <source>
        <dbReference type="ARBA" id="ARBA00023163"/>
    </source>
</evidence>
<dbReference type="Pfam" id="PF00126">
    <property type="entry name" value="HTH_1"/>
    <property type="match status" value="1"/>
</dbReference>
<feature type="domain" description="HTH lysR-type" evidence="5">
    <location>
        <begin position="1"/>
        <end position="58"/>
    </location>
</feature>
<organism evidence="6 7">
    <name type="scientific">Desulfotruncus arcticus DSM 17038</name>
    <dbReference type="NCBI Taxonomy" id="1121424"/>
    <lineage>
        <taxon>Bacteria</taxon>
        <taxon>Bacillati</taxon>
        <taxon>Bacillota</taxon>
        <taxon>Clostridia</taxon>
        <taxon>Eubacteriales</taxon>
        <taxon>Desulfallaceae</taxon>
        <taxon>Desulfotruncus</taxon>
    </lineage>
</organism>
<keyword evidence="3 6" id="KW-0238">DNA-binding</keyword>
<evidence type="ECO:0000256" key="2">
    <source>
        <dbReference type="ARBA" id="ARBA00023015"/>
    </source>
</evidence>
<keyword evidence="7" id="KW-1185">Reference proteome</keyword>
<dbReference type="FunFam" id="1.10.10.10:FF:000001">
    <property type="entry name" value="LysR family transcriptional regulator"/>
    <property type="match status" value="1"/>
</dbReference>
<dbReference type="InterPro" id="IPR000847">
    <property type="entry name" value="LysR_HTH_N"/>
</dbReference>
<gene>
    <name evidence="6" type="ORF">SAMN05660649_02410</name>
</gene>
<dbReference type="NCBIfam" id="NF040786">
    <property type="entry name" value="LysR_Sec_metab"/>
    <property type="match status" value="1"/>
</dbReference>
<keyword evidence="2" id="KW-0805">Transcription regulation</keyword>
<dbReference type="RefSeq" id="WP_092471619.1">
    <property type="nucleotide sequence ID" value="NZ_FOOX01000008.1"/>
</dbReference>
<dbReference type="STRING" id="341036.SAMN05660649_02410"/>
<protein>
    <submittedName>
        <fullName evidence="6">DNA-binding transcriptional regulator, LysR family</fullName>
    </submittedName>
</protein>
<sequence length="309" mass="34215">MNIKQLEAFLLIAQLKNFTRAAAQLDMSQPAISFQIKSLEEELNITLFERAEKKVVLTEAGRLLFPVAMQMIRQYNKIKAGIDDLREVKAGHLQLGAVPVAGECLLPVIIGGFREQHPAVTVSLQIGGSAQVTRWIKDRDVEIGIVGYPVKADGVECQPWLTDRMLVITPPWHPLCGEEVPITALTSESIVVREVGAGSRQALEQQFLKHNITLDQFTSVLELGSAQAVINAVRLGLGIGVVSSWAAGELLNKGDLGEIKMHGVNLSYEFYLAWNRPDKESLASRAFRTFISDEKIVQRLISDMPYNQK</sequence>
<dbReference type="OrthoDB" id="9785745at2"/>
<dbReference type="InterPro" id="IPR036390">
    <property type="entry name" value="WH_DNA-bd_sf"/>
</dbReference>
<dbReference type="EMBL" id="FOOX01000008">
    <property type="protein sequence ID" value="SFG69970.1"/>
    <property type="molecule type" value="Genomic_DNA"/>
</dbReference>
<proteinExistence type="inferred from homology"/>
<dbReference type="Proteomes" id="UP000199337">
    <property type="component" value="Unassembled WGS sequence"/>
</dbReference>
<dbReference type="PANTHER" id="PTHR30126:SF40">
    <property type="entry name" value="HTH-TYPE TRANSCRIPTIONAL REGULATOR GLTR"/>
    <property type="match status" value="1"/>
</dbReference>
<evidence type="ECO:0000259" key="5">
    <source>
        <dbReference type="PROSITE" id="PS50931"/>
    </source>
</evidence>
<evidence type="ECO:0000313" key="6">
    <source>
        <dbReference type="EMBL" id="SFG69970.1"/>
    </source>
</evidence>
<dbReference type="GO" id="GO:0000976">
    <property type="term" value="F:transcription cis-regulatory region binding"/>
    <property type="evidence" value="ECO:0007669"/>
    <property type="project" value="TreeGrafter"/>
</dbReference>
<dbReference type="InterPro" id="IPR005119">
    <property type="entry name" value="LysR_subst-bd"/>
</dbReference>
<keyword evidence="4" id="KW-0804">Transcription</keyword>
<dbReference type="GO" id="GO:0003700">
    <property type="term" value="F:DNA-binding transcription factor activity"/>
    <property type="evidence" value="ECO:0007669"/>
    <property type="project" value="InterPro"/>
</dbReference>
<dbReference type="SUPFAM" id="SSF53850">
    <property type="entry name" value="Periplasmic binding protein-like II"/>
    <property type="match status" value="1"/>
</dbReference>
<reference evidence="7" key="1">
    <citation type="submission" date="2016-10" db="EMBL/GenBank/DDBJ databases">
        <authorList>
            <person name="Varghese N."/>
            <person name="Submissions S."/>
        </authorList>
    </citation>
    <scope>NUCLEOTIDE SEQUENCE [LARGE SCALE GENOMIC DNA]</scope>
    <source>
        <strain evidence="7">DSM 17038</strain>
    </source>
</reference>
<comment type="similarity">
    <text evidence="1">Belongs to the LysR transcriptional regulatory family.</text>
</comment>
<dbReference type="InterPro" id="IPR047788">
    <property type="entry name" value="LysR-like_Sec_metab"/>
</dbReference>
<dbReference type="InterPro" id="IPR036388">
    <property type="entry name" value="WH-like_DNA-bd_sf"/>
</dbReference>
<evidence type="ECO:0000256" key="3">
    <source>
        <dbReference type="ARBA" id="ARBA00023125"/>
    </source>
</evidence>
<dbReference type="AlphaFoldDB" id="A0A1I2TYL4"/>